<dbReference type="InterPro" id="IPR051609">
    <property type="entry name" value="NmrA/Isoflavone_reductase-like"/>
</dbReference>
<evidence type="ECO:0000313" key="4">
    <source>
        <dbReference type="EMBL" id="KZT52011.1"/>
    </source>
</evidence>
<evidence type="ECO:0000256" key="2">
    <source>
        <dbReference type="ARBA" id="ARBA00023002"/>
    </source>
</evidence>
<gene>
    <name evidence="4" type="ORF">CALCODRAFT_520979</name>
</gene>
<proteinExistence type="predicted"/>
<accession>A0A165D3Y1</accession>
<dbReference type="EMBL" id="KV424081">
    <property type="protein sequence ID" value="KZT52011.1"/>
    <property type="molecule type" value="Genomic_DNA"/>
</dbReference>
<name>A0A165D3Y1_9BASI</name>
<reference evidence="4 5" key="1">
    <citation type="journal article" date="2016" name="Mol. Biol. Evol.">
        <title>Comparative Genomics of Early-Diverging Mushroom-Forming Fungi Provides Insights into the Origins of Lignocellulose Decay Capabilities.</title>
        <authorList>
            <person name="Nagy L.G."/>
            <person name="Riley R."/>
            <person name="Tritt A."/>
            <person name="Adam C."/>
            <person name="Daum C."/>
            <person name="Floudas D."/>
            <person name="Sun H."/>
            <person name="Yadav J.S."/>
            <person name="Pangilinan J."/>
            <person name="Larsson K.H."/>
            <person name="Matsuura K."/>
            <person name="Barry K."/>
            <person name="Labutti K."/>
            <person name="Kuo R."/>
            <person name="Ohm R.A."/>
            <person name="Bhattacharya S.S."/>
            <person name="Shirouzu T."/>
            <person name="Yoshinaga Y."/>
            <person name="Martin F.M."/>
            <person name="Grigoriev I.V."/>
            <person name="Hibbett D.S."/>
        </authorList>
    </citation>
    <scope>NUCLEOTIDE SEQUENCE [LARGE SCALE GENOMIC DNA]</scope>
    <source>
        <strain evidence="4 5">HHB12733</strain>
    </source>
</reference>
<keyword evidence="5" id="KW-1185">Reference proteome</keyword>
<dbReference type="Proteomes" id="UP000076842">
    <property type="component" value="Unassembled WGS sequence"/>
</dbReference>
<sequence>MSGYKTFAVAGAGDIGRFIIEELLRHFQDGSVSKVVALTRTSEGYDDLKAKGALFEQVDYSNRSDIVAALQGIDVVVSAISGGALAVQVPLADAAKEAGVKHFVLSEYGNPSIGKSYGIFAVKNKVRQHLLDIDLPYSQFFTGPFSDWFFVGHEDWGFDLPNGKVIVRGSGNVPISWTASVDIARYIVYVLTHLSPADLRNKPFALEGERRTIHQILEEYQRRTGKKLEITYETTEFLEKQVKEHPDDYENGLIRMLFLEWERGDGQTGAPEEVNKYWPEFNPTRAVDAILGLYESH</sequence>
<keyword evidence="2" id="KW-0560">Oxidoreductase</keyword>
<keyword evidence="1" id="KW-0521">NADP</keyword>
<dbReference type="Pfam" id="PF05368">
    <property type="entry name" value="NmrA"/>
    <property type="match status" value="1"/>
</dbReference>
<evidence type="ECO:0000259" key="3">
    <source>
        <dbReference type="Pfam" id="PF05368"/>
    </source>
</evidence>
<dbReference type="AlphaFoldDB" id="A0A165D3Y1"/>
<evidence type="ECO:0000313" key="5">
    <source>
        <dbReference type="Proteomes" id="UP000076842"/>
    </source>
</evidence>
<organism evidence="4 5">
    <name type="scientific">Calocera cornea HHB12733</name>
    <dbReference type="NCBI Taxonomy" id="1353952"/>
    <lineage>
        <taxon>Eukaryota</taxon>
        <taxon>Fungi</taxon>
        <taxon>Dikarya</taxon>
        <taxon>Basidiomycota</taxon>
        <taxon>Agaricomycotina</taxon>
        <taxon>Dacrymycetes</taxon>
        <taxon>Dacrymycetales</taxon>
        <taxon>Dacrymycetaceae</taxon>
        <taxon>Calocera</taxon>
    </lineage>
</organism>
<feature type="domain" description="NmrA-like" evidence="3">
    <location>
        <begin position="8"/>
        <end position="280"/>
    </location>
</feature>
<dbReference type="PANTHER" id="PTHR47706:SF11">
    <property type="entry name" value="ISOFLAVONE REDUCTASE FAMILY PROTEIN (AFU_ORTHOLOGUE AFUA_1G12510)"/>
    <property type="match status" value="1"/>
</dbReference>
<dbReference type="Gene3D" id="3.90.25.10">
    <property type="entry name" value="UDP-galactose 4-epimerase, domain 1"/>
    <property type="match status" value="1"/>
</dbReference>
<dbReference type="InterPro" id="IPR036291">
    <property type="entry name" value="NAD(P)-bd_dom_sf"/>
</dbReference>
<dbReference type="PANTHER" id="PTHR47706">
    <property type="entry name" value="NMRA-LIKE FAMILY PROTEIN"/>
    <property type="match status" value="1"/>
</dbReference>
<dbReference type="OrthoDB" id="9974981at2759"/>
<dbReference type="SUPFAM" id="SSF51735">
    <property type="entry name" value="NAD(P)-binding Rossmann-fold domains"/>
    <property type="match status" value="1"/>
</dbReference>
<dbReference type="Gene3D" id="3.40.50.720">
    <property type="entry name" value="NAD(P)-binding Rossmann-like Domain"/>
    <property type="match status" value="1"/>
</dbReference>
<evidence type="ECO:0000256" key="1">
    <source>
        <dbReference type="ARBA" id="ARBA00022857"/>
    </source>
</evidence>
<dbReference type="STRING" id="1353952.A0A165D3Y1"/>
<protein>
    <submittedName>
        <fullName evidence="4">NAD(P)-binding protein</fullName>
    </submittedName>
</protein>
<dbReference type="InterPro" id="IPR008030">
    <property type="entry name" value="NmrA-like"/>
</dbReference>
<dbReference type="InParanoid" id="A0A165D3Y1"/>
<dbReference type="GO" id="GO:0016491">
    <property type="term" value="F:oxidoreductase activity"/>
    <property type="evidence" value="ECO:0007669"/>
    <property type="project" value="UniProtKB-KW"/>
</dbReference>